<organism evidence="6 7">
    <name type="scientific">Massilia forsythiae</name>
    <dbReference type="NCBI Taxonomy" id="2728020"/>
    <lineage>
        <taxon>Bacteria</taxon>
        <taxon>Pseudomonadati</taxon>
        <taxon>Pseudomonadota</taxon>
        <taxon>Betaproteobacteria</taxon>
        <taxon>Burkholderiales</taxon>
        <taxon>Oxalobacteraceae</taxon>
        <taxon>Telluria group</taxon>
        <taxon>Massilia</taxon>
    </lineage>
</organism>
<dbReference type="NCBIfam" id="TIGR01720">
    <property type="entry name" value="NRPS-para261"/>
    <property type="match status" value="1"/>
</dbReference>
<dbReference type="Pfam" id="PF00550">
    <property type="entry name" value="PP-binding"/>
    <property type="match status" value="2"/>
</dbReference>
<dbReference type="PANTHER" id="PTHR45527:SF1">
    <property type="entry name" value="FATTY ACID SYNTHASE"/>
    <property type="match status" value="1"/>
</dbReference>
<dbReference type="InterPro" id="IPR006162">
    <property type="entry name" value="Ppantetheine_attach_site"/>
</dbReference>
<dbReference type="SUPFAM" id="SSF47336">
    <property type="entry name" value="ACP-like"/>
    <property type="match status" value="2"/>
</dbReference>
<feature type="domain" description="Carrier" evidence="5">
    <location>
        <begin position="1054"/>
        <end position="1128"/>
    </location>
</feature>
<dbReference type="GO" id="GO:0044550">
    <property type="term" value="P:secondary metabolite biosynthetic process"/>
    <property type="evidence" value="ECO:0007669"/>
    <property type="project" value="TreeGrafter"/>
</dbReference>
<name>A0A7Z2ZTF2_9BURK</name>
<gene>
    <name evidence="6" type="ORF">HH212_17060</name>
</gene>
<dbReference type="Gene3D" id="3.30.300.30">
    <property type="match status" value="2"/>
</dbReference>
<dbReference type="Pfam" id="PF13193">
    <property type="entry name" value="AMP-binding_C"/>
    <property type="match status" value="2"/>
</dbReference>
<reference evidence="6 7" key="1">
    <citation type="submission" date="2020-04" db="EMBL/GenBank/DDBJ databases">
        <title>Genome sequencing of novel species.</title>
        <authorList>
            <person name="Heo J."/>
            <person name="Kim S.-J."/>
            <person name="Kim J.-S."/>
            <person name="Hong S.-B."/>
            <person name="Kwon S.-W."/>
        </authorList>
    </citation>
    <scope>NUCLEOTIDE SEQUENCE [LARGE SCALE GENOMIC DNA]</scope>
    <source>
        <strain evidence="6 7">GN2-R2</strain>
    </source>
</reference>
<dbReference type="NCBIfam" id="TIGR01733">
    <property type="entry name" value="AA-adenyl-dom"/>
    <property type="match status" value="2"/>
</dbReference>
<dbReference type="CDD" id="cd05930">
    <property type="entry name" value="A_NRPS"/>
    <property type="match status" value="2"/>
</dbReference>
<dbReference type="Gene3D" id="1.10.1200.10">
    <property type="entry name" value="ACP-like"/>
    <property type="match status" value="1"/>
</dbReference>
<dbReference type="GO" id="GO:0043041">
    <property type="term" value="P:amino acid activation for nonribosomal peptide biosynthetic process"/>
    <property type="evidence" value="ECO:0007669"/>
    <property type="project" value="TreeGrafter"/>
</dbReference>
<dbReference type="FunFam" id="3.30.300.30:FF:000015">
    <property type="entry name" value="Nonribosomal peptide synthase SidD"/>
    <property type="match status" value="2"/>
</dbReference>
<dbReference type="Pfam" id="PF18563">
    <property type="entry name" value="TubC_N"/>
    <property type="match status" value="1"/>
</dbReference>
<evidence type="ECO:0000256" key="3">
    <source>
        <dbReference type="ARBA" id="ARBA00022553"/>
    </source>
</evidence>
<dbReference type="InterPro" id="IPR010060">
    <property type="entry name" value="NRPS_synth"/>
</dbReference>
<dbReference type="NCBIfam" id="NF003417">
    <property type="entry name" value="PRK04813.1"/>
    <property type="match status" value="2"/>
</dbReference>
<keyword evidence="2" id="KW-0596">Phosphopantetheine</keyword>
<dbReference type="InterPro" id="IPR045851">
    <property type="entry name" value="AMP-bd_C_sf"/>
</dbReference>
<dbReference type="PROSITE" id="PS00455">
    <property type="entry name" value="AMP_BINDING"/>
    <property type="match status" value="2"/>
</dbReference>
<dbReference type="FunFam" id="2.30.38.10:FF:000001">
    <property type="entry name" value="Non-ribosomal peptide synthetase PvdI"/>
    <property type="match status" value="2"/>
</dbReference>
<sequence>MRTENLSDFIDWCIGQSIGFRLEDETLRVSAQPGVLTPDVLAAIRARKDELTAWLAGQQPAARSLSAARVEPVARGDGSHPLSYAQQRVWFIDRMEGGSAHYNMPGAFRIRGDFSETLAEQALASVIARHEVLRTVYQDSPDGPRQRVLEQADFTLACHDLRNHEPAAREAAVRAALAADVSRPFDLAADLMLRAAFLRTADDEGVLLLNMHHIAADGWSVGVLVKEFGTIYAALGGGSIPEAGALPVQYLDYAAWQRSGAHTEQVERQLAHWKHALDGCPKVHALPLDKPRTARQEFRALSHRTRVPAALATHLSALARRHDATLFMVLQSAFSALLSRWSGEQDIVLAVPVAGRTRSEFEPLIGFFVNTLVFRSILSGNPSYVELLRQARDYALDAYGNQDVPFELLVDELRPERDLSYNPVCQVKFLLQNHEVAPFELPGMAVETLSADEEFIRFDLDLTIGESPRGLFLNWTYKESLFLPATIERLAAAFGHMLQAIADAPATPVAELPLLDQAGRERWLRDARGADDVTGRDHTVAAQFEQAAAEWPARTAVVHGGRTLSYAQLNAKANRLAHYLAEQGVGAGQRVGIHVERSPELLVAMLGVLKAGAAYVPFEPKNTRDRLGAIIRDAGIEWVLVQPGMADRLPPGGVDLLMLDDGTGSGWLDGYPEGNPSADGLAPALHDSAYVIYTSGSTGTPKGVEIAHLGLMDYCAFASRRYYAGHLAGSRVVTSHGFDITVPSLYLPLLRGGTVELLDAGEELACLAARLADPDCAPALLRMTPMHVRGLLELLPAATPVRGRHVFVVGGEAFTPGLARELQRRCPHSQLFNHYGPTETVVGCAMYDISANLDAIDRVLPIGRAMDNTRLYVLNAALQPCPAGVAGELHIGGAGVAKGYLNQPALTAAKFIADPFNPGERLYKTGDLVRMLAGGDIVFIGRADDQVKLRGYRIELGEVRAALQRLPQVRDAAVLVDGEGERKRLLGYLVPAAPAVDEAAYVAAVQETLRQALPEYMVPSGFALLNHLPLTPNGKIDSRALPAITVAGQCGFEAPRDATEALLCDIWQRLLKVERVGVHDNFFALGGDSILSIQVVARANQAGLGITTRQLFAHQSVAALARHAGAARQAEAQEAVQGTQVLLPIQRQFLDASAHHEHYNQSVLLEAPSQLDHALLVQLMAALHERHDALRLRVARGAGAWEAGYAVPAAHLAQDAVTSEALPDGAGAATRIAERCAAMQCSIDLASGPMLRALLLTSARPGAARLFLVAHHLVVDGVSWRILLADLALAFGQLAAGRPVALPAKTSSYQAWGAAVAAHAPRAAAQLPYWLGQLAQPVPALPCHRPHGAGAPRASTRTVRIELGAADTEALLKRCGQRYRTRIDELLLAAVSIGVRDWRGAGGLRLLLEGHGREELSDALDTSQTVGWFTTTYPVTLACDSQDTGAVICQVKEQLRAVPQKGFGYGVLRHIAGEPALADAERANPAQLVFNYLGQFDQSIDAAGPLRMAPEPTGDAIDPRRLRPCPLGLNGQVMAGQLGFVLDYSALEFEHADVERLAHLIRAGLLAVIAHCADAAPGPYTPSDFPLAHVSGAQLDAWQRRYRIGKLYPATSMQQGMLFHTLLDSSAYVTQTYPVMTGALDVQRFRAAWDAVTARYDILRTAFVGQGEQLQQLVCTSVELPWSEEDWRDAAPAEQAARLARLLEEDRSRGFDPEQAPLQRITLVRLGEERYQLLWTHHHMLLDGWCTPLVYRDLLQAYRRLLAGQAPFTAPAPSYDSYIAWLQRQDSDAARDYWRGYLSAIDGPTALRLPRPAAGAADGEQRIHFDAAETASLQRFARERRTTVNTMMQLAWGYLLQRYSGEQHVLFGTTVSGRPAEVRDVEEMVGLFINTVPVRVSFDTTRQVDALLAGLHDAFQASTAHGFLPLTEIARCSPAGGGTLFDSIVVFENYPLDAALGEGDQAGIALETLDSFIANGYGVTLNVNDGAALRIGCAYSGKVLDATMAAAVLDQLKRVLLAMAGGARDIGEICLLSPAQRDQMLVEWNGTARAYEDGRCVHAQFEQAAAEWPARTAVAHGGRTLSYAQLNAKANRLAHYLAEQGVGAGQRVGIHVERSPELLVAMLGVLKAGAAYVPFEPKNTRDRLGAIIRDAGIEWVLVQPGMADRLPPGGVDLLMLDDGTGSGWLDGYPEGNPSAHGLAPALHDSAYVIYTSGSTGTPKGVEIAHLGLMDYCAFASRRYYAGHLAGSRVVTSHGFDITVPSLYLPLLRGGTVELLDAGEELACLAARLADPDCAPALLRMTPMHVRGLLELLPAAAPVRGRHVFVVGGEAFTPGLARELQRRCPHSQLFNHYGPTETVVGCAMYDISANLDAIDRVLPIGRAMDNTRLYVLNAALQPCPAGVAGELHIGGAGVAKGYLNQPALTAAKFIADPFNPGERLYKTGDLVRMLAGGDIEFIGRADDQVKLRGYRIELGEVRAALQRLPQVRDAAVLADGEGERKRLLGYLVPAVPAVDEAAYVAAVQEALRQALPEYMVPSGFALLNHLPLTPNGKIDARSLLALGGLLGSGTVMAAPSGPTEIRLAGTWCELLGLEQVSTTASFFDVGGHSLLAMRLINAVQGGFGVAFSLKALLANPTIAAMASQIDASLARAGNSEGANDNENNVETEW</sequence>
<dbReference type="CDD" id="cd19534">
    <property type="entry name" value="E_NRPS"/>
    <property type="match status" value="1"/>
</dbReference>
<dbReference type="InterPro" id="IPR001242">
    <property type="entry name" value="Condensation_dom"/>
</dbReference>
<keyword evidence="4" id="KW-0677">Repeat</keyword>
<dbReference type="PROSITE" id="PS50075">
    <property type="entry name" value="CARRIER"/>
    <property type="match status" value="2"/>
</dbReference>
<dbReference type="InterPro" id="IPR000873">
    <property type="entry name" value="AMP-dep_synth/lig_dom"/>
</dbReference>
<keyword evidence="3" id="KW-0597">Phosphoprotein</keyword>
<dbReference type="Pfam" id="PF00501">
    <property type="entry name" value="AMP-binding"/>
    <property type="match status" value="2"/>
</dbReference>
<dbReference type="PANTHER" id="PTHR45527">
    <property type="entry name" value="NONRIBOSOMAL PEPTIDE SYNTHETASE"/>
    <property type="match status" value="1"/>
</dbReference>
<dbReference type="InterPro" id="IPR025110">
    <property type="entry name" value="AMP-bd_C"/>
</dbReference>
<dbReference type="RefSeq" id="WP_170203550.1">
    <property type="nucleotide sequence ID" value="NZ_CP051685.1"/>
</dbReference>
<dbReference type="InterPro" id="IPR041464">
    <property type="entry name" value="TubC_N"/>
</dbReference>
<dbReference type="InterPro" id="IPR010071">
    <property type="entry name" value="AA_adenyl_dom"/>
</dbReference>
<dbReference type="PROSITE" id="PS00012">
    <property type="entry name" value="PHOSPHOPANTETHEINE"/>
    <property type="match status" value="2"/>
</dbReference>
<dbReference type="InterPro" id="IPR036736">
    <property type="entry name" value="ACP-like_sf"/>
</dbReference>
<dbReference type="FunFam" id="1.10.1200.10:FF:000005">
    <property type="entry name" value="Nonribosomal peptide synthetase 1"/>
    <property type="match status" value="1"/>
</dbReference>
<dbReference type="InterPro" id="IPR020845">
    <property type="entry name" value="AMP-binding_CS"/>
</dbReference>
<dbReference type="Gene3D" id="1.10.10.1830">
    <property type="entry name" value="Non-ribosomal peptide synthase, adenylation domain"/>
    <property type="match status" value="1"/>
</dbReference>
<dbReference type="Gene3D" id="3.30.559.10">
    <property type="entry name" value="Chloramphenicol acetyltransferase-like domain"/>
    <property type="match status" value="3"/>
</dbReference>
<dbReference type="SMART" id="SM00823">
    <property type="entry name" value="PKS_PP"/>
    <property type="match status" value="2"/>
</dbReference>
<dbReference type="Pfam" id="PF00668">
    <property type="entry name" value="Condensation"/>
    <property type="match status" value="3"/>
</dbReference>
<dbReference type="InterPro" id="IPR029058">
    <property type="entry name" value="AB_hydrolase_fold"/>
</dbReference>
<feature type="domain" description="Carrier" evidence="5">
    <location>
        <begin position="2573"/>
        <end position="2648"/>
    </location>
</feature>
<evidence type="ECO:0000256" key="2">
    <source>
        <dbReference type="ARBA" id="ARBA00022450"/>
    </source>
</evidence>
<evidence type="ECO:0000256" key="4">
    <source>
        <dbReference type="ARBA" id="ARBA00022737"/>
    </source>
</evidence>
<dbReference type="GO" id="GO:0003824">
    <property type="term" value="F:catalytic activity"/>
    <property type="evidence" value="ECO:0007669"/>
    <property type="project" value="InterPro"/>
</dbReference>
<dbReference type="Gene3D" id="3.40.50.980">
    <property type="match status" value="4"/>
</dbReference>
<evidence type="ECO:0000256" key="1">
    <source>
        <dbReference type="ARBA" id="ARBA00001957"/>
    </source>
</evidence>
<dbReference type="InterPro" id="IPR044894">
    <property type="entry name" value="TubC_N_sf"/>
</dbReference>
<evidence type="ECO:0000259" key="5">
    <source>
        <dbReference type="PROSITE" id="PS50075"/>
    </source>
</evidence>
<dbReference type="Proteomes" id="UP000502415">
    <property type="component" value="Chromosome"/>
</dbReference>
<dbReference type="InterPro" id="IPR020806">
    <property type="entry name" value="PKS_PP-bd"/>
</dbReference>
<proteinExistence type="predicted"/>
<accession>A0A7Z2ZTF2</accession>
<dbReference type="Gene3D" id="3.40.50.1820">
    <property type="entry name" value="alpha/beta hydrolase"/>
    <property type="match status" value="1"/>
</dbReference>
<dbReference type="GO" id="GO:0031177">
    <property type="term" value="F:phosphopantetheine binding"/>
    <property type="evidence" value="ECO:0007669"/>
    <property type="project" value="InterPro"/>
</dbReference>
<evidence type="ECO:0000313" key="7">
    <source>
        <dbReference type="Proteomes" id="UP000502415"/>
    </source>
</evidence>
<comment type="cofactor">
    <cofactor evidence="1">
        <name>pantetheine 4'-phosphate</name>
        <dbReference type="ChEBI" id="CHEBI:47942"/>
    </cofactor>
</comment>
<dbReference type="InterPro" id="IPR009081">
    <property type="entry name" value="PP-bd_ACP"/>
</dbReference>
<dbReference type="InterPro" id="IPR023213">
    <property type="entry name" value="CAT-like_dom_sf"/>
</dbReference>
<evidence type="ECO:0000313" key="6">
    <source>
        <dbReference type="EMBL" id="QJE01526.1"/>
    </source>
</evidence>
<dbReference type="Gene3D" id="2.30.38.10">
    <property type="entry name" value="Luciferase, Domain 3"/>
    <property type="match status" value="2"/>
</dbReference>
<dbReference type="Gene3D" id="3.30.559.30">
    <property type="entry name" value="Nonribosomal peptide synthetase, condensation domain"/>
    <property type="match status" value="3"/>
</dbReference>
<dbReference type="CDD" id="cd19531">
    <property type="entry name" value="LCL_NRPS-like"/>
    <property type="match status" value="1"/>
</dbReference>
<protein>
    <submittedName>
        <fullName evidence="6">Amino acid adenylation domain-containing protein</fullName>
    </submittedName>
</protein>
<dbReference type="SUPFAM" id="SSF56801">
    <property type="entry name" value="Acetyl-CoA synthetase-like"/>
    <property type="match status" value="2"/>
</dbReference>
<dbReference type="CDD" id="cd19543">
    <property type="entry name" value="DCL_NRPS"/>
    <property type="match status" value="1"/>
</dbReference>
<dbReference type="GO" id="GO:0005737">
    <property type="term" value="C:cytoplasm"/>
    <property type="evidence" value="ECO:0007669"/>
    <property type="project" value="TreeGrafter"/>
</dbReference>
<dbReference type="KEGG" id="mfy:HH212_17060"/>
<dbReference type="EMBL" id="CP051685">
    <property type="protein sequence ID" value="QJE01526.1"/>
    <property type="molecule type" value="Genomic_DNA"/>
</dbReference>
<dbReference type="FunFam" id="3.40.50.980:FF:000001">
    <property type="entry name" value="Non-ribosomal peptide synthetase"/>
    <property type="match status" value="2"/>
</dbReference>
<dbReference type="SUPFAM" id="SSF52777">
    <property type="entry name" value="CoA-dependent acyltransferases"/>
    <property type="match status" value="6"/>
</dbReference>
<keyword evidence="7" id="KW-1185">Reference proteome</keyword>